<proteinExistence type="inferred from homology"/>
<evidence type="ECO:0000256" key="2">
    <source>
        <dbReference type="ARBA" id="ARBA00001946"/>
    </source>
</evidence>
<dbReference type="EC" id="3.1.11.2" evidence="4"/>
<dbReference type="GO" id="GO:0003906">
    <property type="term" value="F:DNA-(apurinic or apyrimidinic site) endonuclease activity"/>
    <property type="evidence" value="ECO:0007669"/>
    <property type="project" value="TreeGrafter"/>
</dbReference>
<keyword evidence="8" id="KW-0460">Magnesium</keyword>
<keyword evidence="6" id="KW-0227">DNA damage</keyword>
<evidence type="ECO:0000256" key="9">
    <source>
        <dbReference type="ARBA" id="ARBA00023204"/>
    </source>
</evidence>
<gene>
    <name evidence="11" type="ORF">PECUL_23A029840</name>
</gene>
<comment type="catalytic activity">
    <reaction evidence="1">
        <text>Exonucleolytic cleavage in the 3'- to 5'-direction to yield nucleoside 5'-phosphates.</text>
        <dbReference type="EC" id="3.1.11.2"/>
    </reaction>
</comment>
<keyword evidence="5" id="KW-0479">Metal-binding</keyword>
<dbReference type="Gene3D" id="3.60.10.10">
    <property type="entry name" value="Endonuclease/exonuclease/phosphatase"/>
    <property type="match status" value="1"/>
</dbReference>
<dbReference type="Pfam" id="PF03372">
    <property type="entry name" value="Exo_endo_phos"/>
    <property type="match status" value="1"/>
</dbReference>
<dbReference type="Proteomes" id="UP001295444">
    <property type="component" value="Chromosome 05"/>
</dbReference>
<accession>A0AAD1SF66</accession>
<dbReference type="GO" id="GO:0008081">
    <property type="term" value="F:phosphoric diester hydrolase activity"/>
    <property type="evidence" value="ECO:0007669"/>
    <property type="project" value="TreeGrafter"/>
</dbReference>
<dbReference type="GO" id="GO:0008311">
    <property type="term" value="F:double-stranded DNA 3'-5' DNA exonuclease activity"/>
    <property type="evidence" value="ECO:0007669"/>
    <property type="project" value="UniProtKB-EC"/>
</dbReference>
<dbReference type="SUPFAM" id="SSF56219">
    <property type="entry name" value="DNase I-like"/>
    <property type="match status" value="1"/>
</dbReference>
<evidence type="ECO:0000256" key="4">
    <source>
        <dbReference type="ARBA" id="ARBA00012115"/>
    </source>
</evidence>
<dbReference type="PANTHER" id="PTHR22748">
    <property type="entry name" value="AP ENDONUCLEASE"/>
    <property type="match status" value="1"/>
</dbReference>
<name>A0AAD1SF66_PELCU</name>
<protein>
    <recommendedName>
        <fullName evidence="4">exodeoxyribonuclease III</fullName>
        <ecNumber evidence="4">3.1.11.2</ecNumber>
    </recommendedName>
</protein>
<dbReference type="PANTHER" id="PTHR22748:SF26">
    <property type="entry name" value="ENDONUCLEASE_EXONUCLEASE_PHOSPHATASE DOMAIN-CONTAINING PROTEIN"/>
    <property type="match status" value="1"/>
</dbReference>
<organism evidence="11 12">
    <name type="scientific">Pelobates cultripes</name>
    <name type="common">Western spadefoot toad</name>
    <dbReference type="NCBI Taxonomy" id="61616"/>
    <lineage>
        <taxon>Eukaryota</taxon>
        <taxon>Metazoa</taxon>
        <taxon>Chordata</taxon>
        <taxon>Craniata</taxon>
        <taxon>Vertebrata</taxon>
        <taxon>Euteleostomi</taxon>
        <taxon>Amphibia</taxon>
        <taxon>Batrachia</taxon>
        <taxon>Anura</taxon>
        <taxon>Pelobatoidea</taxon>
        <taxon>Pelobatidae</taxon>
        <taxon>Pelobates</taxon>
    </lineage>
</organism>
<reference evidence="11" key="1">
    <citation type="submission" date="2022-03" db="EMBL/GenBank/DDBJ databases">
        <authorList>
            <person name="Alioto T."/>
            <person name="Alioto T."/>
            <person name="Gomez Garrido J."/>
        </authorList>
    </citation>
    <scope>NUCLEOTIDE SEQUENCE</scope>
</reference>
<comment type="cofactor">
    <cofactor evidence="2">
        <name>Mg(2+)</name>
        <dbReference type="ChEBI" id="CHEBI:18420"/>
    </cofactor>
</comment>
<evidence type="ECO:0000256" key="8">
    <source>
        <dbReference type="ARBA" id="ARBA00022842"/>
    </source>
</evidence>
<evidence type="ECO:0000256" key="1">
    <source>
        <dbReference type="ARBA" id="ARBA00000493"/>
    </source>
</evidence>
<dbReference type="GO" id="GO:0046872">
    <property type="term" value="F:metal ion binding"/>
    <property type="evidence" value="ECO:0007669"/>
    <property type="project" value="UniProtKB-KW"/>
</dbReference>
<feature type="domain" description="Endonuclease/exonuclease/phosphatase" evidence="10">
    <location>
        <begin position="11"/>
        <end position="152"/>
    </location>
</feature>
<dbReference type="AlphaFoldDB" id="A0AAD1SF66"/>
<dbReference type="EMBL" id="OW240916">
    <property type="protein sequence ID" value="CAH2297156.1"/>
    <property type="molecule type" value="Genomic_DNA"/>
</dbReference>
<evidence type="ECO:0000313" key="11">
    <source>
        <dbReference type="EMBL" id="CAH2297156.1"/>
    </source>
</evidence>
<sequence length="259" mass="28838">MAYRNTPLRILTQNCRGLNIPERRTHLLRELKQKHIAVALIQETHFKEGAAPKLQNKHYPNNYFSNHSTSHKAGTAILLAAELEFKELERSQDSHGRYLFLKGIIADKIYTLANIYVPNRRQASFLRNTLHILEEFTDGILIVGGDFNVPLDPILDSSSGHSSISQNNIRSIRKSLEELRLLPSHGLRLAAFDDVLSGDALRDGSPAGGAAGGAGRCGDFRWQKRIFCKPDSVACSIELPPALNTPSLTYKEMNELALV</sequence>
<dbReference type="InterPro" id="IPR036691">
    <property type="entry name" value="Endo/exonu/phosph_ase_sf"/>
</dbReference>
<dbReference type="InterPro" id="IPR005135">
    <property type="entry name" value="Endo/exonuclease/phosphatase"/>
</dbReference>
<keyword evidence="9" id="KW-0234">DNA repair</keyword>
<evidence type="ECO:0000256" key="5">
    <source>
        <dbReference type="ARBA" id="ARBA00022723"/>
    </source>
</evidence>
<dbReference type="GO" id="GO:0006284">
    <property type="term" value="P:base-excision repair"/>
    <property type="evidence" value="ECO:0007669"/>
    <property type="project" value="TreeGrafter"/>
</dbReference>
<evidence type="ECO:0000256" key="6">
    <source>
        <dbReference type="ARBA" id="ARBA00022763"/>
    </source>
</evidence>
<dbReference type="GO" id="GO:0005634">
    <property type="term" value="C:nucleus"/>
    <property type="evidence" value="ECO:0007669"/>
    <property type="project" value="TreeGrafter"/>
</dbReference>
<comment type="similarity">
    <text evidence="3">Belongs to the DNA repair enzymes AP/ExoA family.</text>
</comment>
<keyword evidence="7" id="KW-0378">Hydrolase</keyword>
<evidence type="ECO:0000259" key="10">
    <source>
        <dbReference type="Pfam" id="PF03372"/>
    </source>
</evidence>
<keyword evidence="12" id="KW-1185">Reference proteome</keyword>
<dbReference type="InterPro" id="IPR004808">
    <property type="entry name" value="AP_endonuc_1"/>
</dbReference>
<dbReference type="CDD" id="cd09076">
    <property type="entry name" value="L1-EN"/>
    <property type="match status" value="1"/>
</dbReference>
<evidence type="ECO:0000256" key="3">
    <source>
        <dbReference type="ARBA" id="ARBA00007092"/>
    </source>
</evidence>
<evidence type="ECO:0000256" key="7">
    <source>
        <dbReference type="ARBA" id="ARBA00022801"/>
    </source>
</evidence>
<evidence type="ECO:0000313" key="12">
    <source>
        <dbReference type="Proteomes" id="UP001295444"/>
    </source>
</evidence>